<feature type="compositionally biased region" description="Basic and acidic residues" evidence="1">
    <location>
        <begin position="1"/>
        <end position="11"/>
    </location>
</feature>
<feature type="compositionally biased region" description="Polar residues" evidence="1">
    <location>
        <begin position="38"/>
        <end position="56"/>
    </location>
</feature>
<name>A0A086L6L3_TOXGO</name>
<feature type="region of interest" description="Disordered" evidence="1">
    <location>
        <begin position="1"/>
        <end position="75"/>
    </location>
</feature>
<feature type="compositionally biased region" description="Low complexity" evidence="1">
    <location>
        <begin position="556"/>
        <end position="565"/>
    </location>
</feature>
<feature type="region of interest" description="Disordered" evidence="1">
    <location>
        <begin position="556"/>
        <end position="589"/>
    </location>
</feature>
<dbReference type="Proteomes" id="UP000028828">
    <property type="component" value="Unassembled WGS sequence"/>
</dbReference>
<feature type="compositionally biased region" description="Low complexity" evidence="1">
    <location>
        <begin position="580"/>
        <end position="589"/>
    </location>
</feature>
<dbReference type="OrthoDB" id="445175at2759"/>
<dbReference type="InterPro" id="IPR013887">
    <property type="entry name" value="UPF0592"/>
</dbReference>
<dbReference type="EMBL" id="AEYI02000035">
    <property type="protein sequence ID" value="KFG52281.1"/>
    <property type="molecule type" value="Genomic_DNA"/>
</dbReference>
<feature type="compositionally biased region" description="Polar residues" evidence="1">
    <location>
        <begin position="1773"/>
        <end position="1782"/>
    </location>
</feature>
<evidence type="ECO:0000259" key="2">
    <source>
        <dbReference type="PROSITE" id="PS50004"/>
    </source>
</evidence>
<feature type="region of interest" description="Disordered" evidence="1">
    <location>
        <begin position="353"/>
        <end position="413"/>
    </location>
</feature>
<dbReference type="Pfam" id="PF08578">
    <property type="entry name" value="DUF1765"/>
    <property type="match status" value="1"/>
</dbReference>
<evidence type="ECO:0000313" key="4">
    <source>
        <dbReference type="Proteomes" id="UP000028828"/>
    </source>
</evidence>
<feature type="region of interest" description="Disordered" evidence="1">
    <location>
        <begin position="121"/>
        <end position="149"/>
    </location>
</feature>
<protein>
    <recommendedName>
        <fullName evidence="2">C2 domain-containing protein</fullName>
    </recommendedName>
</protein>
<comment type="caution">
    <text evidence="3">The sequence shown here is derived from an EMBL/GenBank/DDBJ whole genome shotgun (WGS) entry which is preliminary data.</text>
</comment>
<evidence type="ECO:0000256" key="1">
    <source>
        <dbReference type="SAM" id="MobiDB-lite"/>
    </source>
</evidence>
<dbReference type="SMART" id="SM00239">
    <property type="entry name" value="C2"/>
    <property type="match status" value="1"/>
</dbReference>
<feature type="compositionally biased region" description="Basic and acidic residues" evidence="1">
    <location>
        <begin position="1678"/>
        <end position="1687"/>
    </location>
</feature>
<feature type="compositionally biased region" description="Basic and acidic residues" evidence="1">
    <location>
        <begin position="380"/>
        <end position="392"/>
    </location>
</feature>
<gene>
    <name evidence="3" type="ORF">TGP89_269990</name>
</gene>
<proteinExistence type="predicted"/>
<feature type="compositionally biased region" description="Basic and acidic residues" evidence="1">
    <location>
        <begin position="1023"/>
        <end position="1094"/>
    </location>
</feature>
<dbReference type="PANTHER" id="PTHR35397:SF1">
    <property type="entry name" value="ARMADILLO-LIKE HELICAL DOMAIN-CONTAINING PROTEIN"/>
    <property type="match status" value="1"/>
</dbReference>
<sequence>MGKQCSKELSVHARSSSGRGDTVWVAPDSVVSEAERPSVSSSGQRTAFNAGSTESLETGKASPASGPAPAPRRSSVSRFLKTLTSRPAGQFGGSPEASGPTTRLSLLAAREVSPGLQLLKALGPSGSTGPTGEGIGPASPGGEKPANASDVVVARTESFQQPPHFLEMKEVEELSKTFTFYVEIFGIKCRNVSLSSRSSQHLGSRLFCSVNWADLAFYETTEAVACVANPKWASKYHFTWSIPQLSRLHEQSLELSVYEEEGFPTHGMSSPQAQSRRVLLGSASVDLLTVATGPVHHDLLLSHPEKGKTDCGRVMIDVRMAQICPLIINPIEILVNLHEPTAGQAIIEEAVSDEEDAEGEEPRVAPFGPPRVADPLSSTHDAEGLTRSRDSQQEPDESEGLARAGVAEGKSPLMNKELWQQQEVLRLRAAQTPRASEKPDAQFGDPVKTLGWLRDGGLAEEDEDCLRREDSTAPHDEEPGPLMAHWQLCFRPTGVKNPAEYFSTWTDKVDRPYWNTVDHSLLTGRCTSAVISTPSFGRQPSSASSAGVPVGAVKRASEGEAAAGEELGDEAGVSRRPSSEIESVSAASSVSQATQPSLVSCASRSHCMDRVDQLGTYQKLAALARKGRLVKEVLYDDFPTIQLVTTIDQLRHNHLHIALYSRCFPHDEPKFMGESWLPFFKIYDADVVDQLEKHFFDSFFREKLWLDGRCIGDIEGIIVFQNNPMMRQMYAGVHTERGFMRISPPILGAEQRTKFHYQRAKSVPPEIQKIAELHKTLLDLLFSKAQHSPQEILLNMGVGGLLAVVGAHRQKPQAPDLAQPGSTPTPQMVFLSDAKREQVSTEFQSVCEQLLLLLSSSEAETRRSFIYRSVQALLTAQRVLLSLANHVLEYMDYVLWQHRGLYCSILHHILRRGELDIGTVLPPQGICSSLLPGNRLDLAEVYILYRFVRRSSKLFTRASFGSVSSCGEDDDAVGADGKALGLGSGKHDEGRNFGLIKAVRLRKRRGETRGSIRSDLALAGKSDHLLDSREDSNRPRAEAEPSRDPAVPSKEEERTEPVRQGGGKEEKAEERTGEDRSDREGETDLEGEEKRPGEEPVFSTLSELHAAEEYCVPNSVKYADLDEEEEDEEEDEDGDLFRHFLTTAGSPKAGAEGMERSEKKQGATAEAESEETPLLEAAPRRSGSPTTGQSPRSEEHQQRVSTVLLSSAGASLRAALAELGLKPQAGTGDPSSEPAGEERREDLEPESSETQSTLVFAAGAGEGEKPELTGKSGSGVRALERGVTASDRLRTLAALARSLPAEKKDLVVVHHKHMKICRQYFLLLHRMLFYALNNFCTDAIFEGQKKYISVFLSIAYFRLPGFREELLDCLLTAEEREMDIEEWRGTEYLLDAQSLKKMEKWNRHCELRISLDWSAFHAYVKSYFGETALADALSRLRDKTVGDLPLEWKGQFAQRGALFFCFLEQWCRHVFQSSPTPEALTWQQLPGYAILLKALLLEMKLRPVTKYPDSLLNSSGAMLANEKLLSVFSKVLFLKTSVYNSPAVFAALNYVDYWMEVLKIRGQELPTSFDFNFLKKGLDIVVACDICVNAAKAVWFVYKNLPLFHREHLRSIVVDLMLHNYFLHLFLNWSWLVRKSYMWFLLYRLCEGARKIVTRTNTATAANAAAVNALLQTLSAPPKREDEKSRESVAAAKPSERADDPPGPAGPQEGDPNVLKLQAELVASIRLSPEERIVFQGYMVLASFLKRLNAPLVLPGFATKLIAHVLELQRQGQNPTLPSLQPTAGRRKFRYNPTPGWTPDAPAPADTAEPTGPAAGSEGDTASLAAPSGGPDDLEPNAPATGDSDEAAALPSEPAGSPGKLTQPRKSSVDRTGDRGAPAGASGRAASPNVNCSGVDLSSAGGNLEDIDLRLWAEGLVELPPHLQVYAKIAVKEWHAEVSAYREWVMAGASPLPAMHIPAAPLDSNTDVPLDS</sequence>
<feature type="compositionally biased region" description="Acidic residues" evidence="1">
    <location>
        <begin position="1121"/>
        <end position="1134"/>
    </location>
</feature>
<feature type="compositionally biased region" description="Low complexity" evidence="1">
    <location>
        <begin position="1793"/>
        <end position="1816"/>
    </location>
</feature>
<feature type="compositionally biased region" description="Low complexity" evidence="1">
    <location>
        <begin position="1875"/>
        <end position="1888"/>
    </location>
</feature>
<dbReference type="PANTHER" id="PTHR35397">
    <property type="entry name" value="C2 DOMAIN-CONTAINING PROTEIN-RELATED"/>
    <property type="match status" value="1"/>
</dbReference>
<dbReference type="InterPro" id="IPR000008">
    <property type="entry name" value="C2_dom"/>
</dbReference>
<feature type="region of interest" description="Disordered" evidence="1">
    <location>
        <begin position="1023"/>
        <end position="1203"/>
    </location>
</feature>
<feature type="domain" description="C2" evidence="2">
    <location>
        <begin position="162"/>
        <end position="300"/>
    </location>
</feature>
<feature type="region of interest" description="Disordered" evidence="1">
    <location>
        <begin position="1677"/>
        <end position="1712"/>
    </location>
</feature>
<evidence type="ECO:0000313" key="3">
    <source>
        <dbReference type="EMBL" id="KFG52281.1"/>
    </source>
</evidence>
<dbReference type="VEuPathDB" id="ToxoDB:TGP89_269990"/>
<organism evidence="3 4">
    <name type="scientific">Toxoplasma gondii p89</name>
    <dbReference type="NCBI Taxonomy" id="943119"/>
    <lineage>
        <taxon>Eukaryota</taxon>
        <taxon>Sar</taxon>
        <taxon>Alveolata</taxon>
        <taxon>Apicomplexa</taxon>
        <taxon>Conoidasida</taxon>
        <taxon>Coccidia</taxon>
        <taxon>Eucoccidiorida</taxon>
        <taxon>Eimeriorina</taxon>
        <taxon>Sarcocystidae</taxon>
        <taxon>Toxoplasma</taxon>
    </lineage>
</organism>
<dbReference type="PROSITE" id="PS50004">
    <property type="entry name" value="C2"/>
    <property type="match status" value="1"/>
</dbReference>
<reference evidence="3 4" key="1">
    <citation type="submission" date="2014-03" db="EMBL/GenBank/DDBJ databases">
        <authorList>
            <person name="Sibley D."/>
            <person name="Venepally P."/>
            <person name="Karamycheva S."/>
            <person name="Hadjithomas M."/>
            <person name="Khan A."/>
            <person name="Brunk B."/>
            <person name="Roos D."/>
            <person name="Caler E."/>
            <person name="Lorenzi H."/>
        </authorList>
    </citation>
    <scope>NUCLEOTIDE SEQUENCE [LARGE SCALE GENOMIC DNA]</scope>
    <source>
        <strain evidence="4">p89</strain>
    </source>
</reference>
<feature type="region of interest" description="Disordered" evidence="1">
    <location>
        <begin position="1773"/>
        <end position="1891"/>
    </location>
</feature>
<feature type="compositionally biased region" description="Low complexity" evidence="1">
    <location>
        <begin position="61"/>
        <end position="75"/>
    </location>
</feature>
<accession>A0A086L6L3</accession>
<feature type="region of interest" description="Disordered" evidence="1">
    <location>
        <begin position="1220"/>
        <end position="1251"/>
    </location>
</feature>